<evidence type="ECO:0000256" key="12">
    <source>
        <dbReference type="HAMAP-Rule" id="MF_00111"/>
    </source>
</evidence>
<keyword evidence="6 12" id="KW-0133">Cell shape</keyword>
<evidence type="ECO:0000256" key="2">
    <source>
        <dbReference type="ARBA" id="ARBA00004752"/>
    </source>
</evidence>
<organism evidence="14 15">
    <name type="scientific">Candidatus Hydrogenosomobacter endosymbioticus</name>
    <dbReference type="NCBI Taxonomy" id="2558174"/>
    <lineage>
        <taxon>Bacteria</taxon>
        <taxon>Pseudomonadati</taxon>
        <taxon>Pseudomonadota</taxon>
        <taxon>Alphaproteobacteria</taxon>
        <taxon>Holosporales</taxon>
        <taxon>Holosporaceae</taxon>
        <taxon>Candidatus Hydrogenosomobacter</taxon>
    </lineage>
</organism>
<keyword evidence="4 12" id="KW-0132">Cell division</keyword>
<evidence type="ECO:0000256" key="11">
    <source>
        <dbReference type="ARBA" id="ARBA00047527"/>
    </source>
</evidence>
<comment type="subcellular location">
    <subcellularLocation>
        <location evidence="1 12">Cytoplasm</location>
    </subcellularLocation>
</comment>
<evidence type="ECO:0000256" key="7">
    <source>
        <dbReference type="ARBA" id="ARBA00022984"/>
    </source>
</evidence>
<comment type="similarity">
    <text evidence="10 12">Belongs to the EPSP synthase family. MurA subfamily.</text>
</comment>
<gene>
    <name evidence="12 14" type="primary">murA</name>
    <name evidence="14" type="ORF">HYD_2140</name>
</gene>
<dbReference type="NCBIfam" id="NF006873">
    <property type="entry name" value="PRK09369.1"/>
    <property type="match status" value="1"/>
</dbReference>
<evidence type="ECO:0000256" key="5">
    <source>
        <dbReference type="ARBA" id="ARBA00022679"/>
    </source>
</evidence>
<feature type="domain" description="Enolpyruvate transferase" evidence="13">
    <location>
        <begin position="24"/>
        <end position="423"/>
    </location>
</feature>
<feature type="binding site" evidence="12">
    <location>
        <position position="322"/>
    </location>
    <ligand>
        <name>UDP-N-acetyl-alpha-D-glucosamine</name>
        <dbReference type="ChEBI" id="CHEBI:57705"/>
    </ligand>
</feature>
<evidence type="ECO:0000313" key="14">
    <source>
        <dbReference type="EMBL" id="BDB96081.1"/>
    </source>
</evidence>
<comment type="function">
    <text evidence="12">Cell wall formation. Adds enolpyruvyl to UDP-N-acetylglucosamine.</text>
</comment>
<sequence length="450" mass="47551">MLASSCQLFIPFKNHMDKMLIVGGVPLRGTIPINGAKNAALPLMALGLLSDQPLVLDNVPTLADLTTMELLLSEIGSVIKRVGKKVAIYTPSIKSFEAPYDIVRKMRASILVLGPLLARCGRAHVSLPGGCAIGARPVNFHIDGLRALGATIEIENGYICANVPGGKLTGAEYTFPNISVTGAENMILAASLARGETCLKNVAIEPEIGDLLDCLQAMGVQVEGKGTPTVRIQGTESLSGAFHKVMPDRIEAGTYIAAAIITCGEVELENINISLLPTFVDALRNAGATIEPLENDKIYVSMSGKIGPLSIETSPFPGLATDLQAQLMALLSVSSGESVIVENIFENRFMHVCELARMGAQISVSGNRAHVTGVEHLSGTSVMATDLRASTSLVIAGLAARGETIVSRLYHIDRGYESIEKKLSECGAIIKRVREGEAHTASGTNKKIAG</sequence>
<feature type="active site" description="Proton donor" evidence="12">
    <location>
        <position position="131"/>
    </location>
</feature>
<evidence type="ECO:0000256" key="4">
    <source>
        <dbReference type="ARBA" id="ARBA00022618"/>
    </source>
</evidence>
<evidence type="ECO:0000256" key="10">
    <source>
        <dbReference type="ARBA" id="ARBA00038367"/>
    </source>
</evidence>
<keyword evidence="15" id="KW-1185">Reference proteome</keyword>
<dbReference type="NCBIfam" id="TIGR01072">
    <property type="entry name" value="murA"/>
    <property type="match status" value="1"/>
</dbReference>
<comment type="pathway">
    <text evidence="2 12">Cell wall biogenesis; peptidoglycan biosynthesis.</text>
</comment>
<dbReference type="InterPro" id="IPR050068">
    <property type="entry name" value="MurA_subfamily"/>
</dbReference>
<keyword evidence="3 12" id="KW-0963">Cytoplasm</keyword>
<proteinExistence type="inferred from homology"/>
<reference evidence="14" key="1">
    <citation type="submission" date="2021-10" db="EMBL/GenBank/DDBJ databases">
        <title>Genome Sequence of The Candidatus Hydrogeosomobacter endosymbioticus, an Intracellular Bacterial Symbiont of the Anaerobic Ciliate GW7.</title>
        <authorList>
            <person name="Shiohama Y."/>
            <person name="Shinzato N."/>
        </authorList>
    </citation>
    <scope>NUCLEOTIDE SEQUENCE [LARGE SCALE GENOMIC DNA]</scope>
    <source>
        <strain evidence="14">200920</strain>
    </source>
</reference>
<dbReference type="PANTHER" id="PTHR43783:SF1">
    <property type="entry name" value="UDP-N-ACETYLGLUCOSAMINE 1-CARBOXYVINYLTRANSFERASE"/>
    <property type="match status" value="1"/>
</dbReference>
<dbReference type="InterPro" id="IPR005750">
    <property type="entry name" value="UDP_GlcNAc_COvinyl_MurA"/>
</dbReference>
<dbReference type="InterPro" id="IPR001986">
    <property type="entry name" value="Enolpyruvate_Tfrase_dom"/>
</dbReference>
<feature type="modified residue" description="2-(S-cysteinyl)pyruvic acid O-phosphothioketal" evidence="12">
    <location>
        <position position="131"/>
    </location>
</feature>
<dbReference type="Pfam" id="PF00275">
    <property type="entry name" value="EPSP_synthase"/>
    <property type="match status" value="1"/>
</dbReference>
<evidence type="ECO:0000256" key="6">
    <source>
        <dbReference type="ARBA" id="ARBA00022960"/>
    </source>
</evidence>
<dbReference type="InterPro" id="IPR013792">
    <property type="entry name" value="RNA3'P_cycl/enolpyr_Trfase_a/b"/>
</dbReference>
<dbReference type="InterPro" id="IPR036968">
    <property type="entry name" value="Enolpyruvate_Tfrase_sf"/>
</dbReference>
<keyword evidence="5 12" id="KW-0808">Transferase</keyword>
<dbReference type="EMBL" id="AP025225">
    <property type="protein sequence ID" value="BDB96081.1"/>
    <property type="molecule type" value="Genomic_DNA"/>
</dbReference>
<protein>
    <recommendedName>
        <fullName evidence="12">UDP-N-acetylglucosamine 1-carboxyvinyltransferase</fullName>
        <ecNumber evidence="12">2.5.1.7</ecNumber>
    </recommendedName>
    <alternativeName>
        <fullName evidence="12">Enoylpyruvate transferase</fullName>
    </alternativeName>
    <alternativeName>
        <fullName evidence="12">UDP-N-acetylglucosamine enolpyruvyl transferase</fullName>
        <shortName evidence="12">EPT</shortName>
    </alternativeName>
</protein>
<dbReference type="CDD" id="cd01555">
    <property type="entry name" value="UdpNAET"/>
    <property type="match status" value="1"/>
</dbReference>
<evidence type="ECO:0000259" key="13">
    <source>
        <dbReference type="Pfam" id="PF00275"/>
    </source>
</evidence>
<keyword evidence="12" id="KW-0670">Pyruvate</keyword>
<dbReference type="EC" id="2.5.1.7" evidence="12"/>
<dbReference type="Gene3D" id="3.65.10.10">
    <property type="entry name" value="Enolpyruvate transferase domain"/>
    <property type="match status" value="2"/>
</dbReference>
<evidence type="ECO:0000256" key="8">
    <source>
        <dbReference type="ARBA" id="ARBA00023306"/>
    </source>
</evidence>
<keyword evidence="8 12" id="KW-0131">Cell cycle</keyword>
<dbReference type="SUPFAM" id="SSF55205">
    <property type="entry name" value="EPT/RTPC-like"/>
    <property type="match status" value="1"/>
</dbReference>
<dbReference type="HAMAP" id="MF_00111">
    <property type="entry name" value="MurA"/>
    <property type="match status" value="1"/>
</dbReference>
<comment type="caution">
    <text evidence="12">Lacks conserved residue(s) required for the propagation of feature annotation.</text>
</comment>
<dbReference type="Proteomes" id="UP001320209">
    <property type="component" value="Chromosome"/>
</dbReference>
<feature type="binding site" evidence="12">
    <location>
        <position position="344"/>
    </location>
    <ligand>
        <name>UDP-N-acetyl-alpha-D-glucosamine</name>
        <dbReference type="ChEBI" id="CHEBI:57705"/>
    </ligand>
</feature>
<evidence type="ECO:0000256" key="3">
    <source>
        <dbReference type="ARBA" id="ARBA00022490"/>
    </source>
</evidence>
<keyword evidence="9 12" id="KW-0961">Cell wall biogenesis/degradation</keyword>
<evidence type="ECO:0000313" key="15">
    <source>
        <dbReference type="Proteomes" id="UP001320209"/>
    </source>
</evidence>
<name>A0ABM7V8I5_9PROT</name>
<feature type="binding site" evidence="12">
    <location>
        <position position="107"/>
    </location>
    <ligand>
        <name>UDP-N-acetyl-alpha-D-glucosamine</name>
        <dbReference type="ChEBI" id="CHEBI:57705"/>
    </ligand>
</feature>
<evidence type="ECO:0000256" key="9">
    <source>
        <dbReference type="ARBA" id="ARBA00023316"/>
    </source>
</evidence>
<feature type="binding site" evidence="12">
    <location>
        <begin position="37"/>
        <end position="38"/>
    </location>
    <ligand>
        <name>phosphoenolpyruvate</name>
        <dbReference type="ChEBI" id="CHEBI:58702"/>
    </ligand>
</feature>
<dbReference type="PANTHER" id="PTHR43783">
    <property type="entry name" value="UDP-N-ACETYLGLUCOSAMINE 1-CARBOXYVINYLTRANSFERASE"/>
    <property type="match status" value="1"/>
</dbReference>
<accession>A0ABM7V8I5</accession>
<comment type="catalytic activity">
    <reaction evidence="11 12">
        <text>phosphoenolpyruvate + UDP-N-acetyl-alpha-D-glucosamine = UDP-N-acetyl-3-O-(1-carboxyvinyl)-alpha-D-glucosamine + phosphate</text>
        <dbReference type="Rhea" id="RHEA:18681"/>
        <dbReference type="ChEBI" id="CHEBI:43474"/>
        <dbReference type="ChEBI" id="CHEBI:57705"/>
        <dbReference type="ChEBI" id="CHEBI:58702"/>
        <dbReference type="ChEBI" id="CHEBI:68483"/>
        <dbReference type="EC" id="2.5.1.7"/>
    </reaction>
</comment>
<keyword evidence="7 12" id="KW-0573">Peptidoglycan synthesis</keyword>
<evidence type="ECO:0000256" key="1">
    <source>
        <dbReference type="ARBA" id="ARBA00004496"/>
    </source>
</evidence>